<proteinExistence type="predicted"/>
<reference evidence="2 3" key="1">
    <citation type="submission" date="2019-07" db="EMBL/GenBank/DDBJ databases">
        <title>Whole genome shotgun sequence of Nocardia ninae NBRC 108245.</title>
        <authorList>
            <person name="Hosoyama A."/>
            <person name="Uohara A."/>
            <person name="Ohji S."/>
            <person name="Ichikawa N."/>
        </authorList>
    </citation>
    <scope>NUCLEOTIDE SEQUENCE [LARGE SCALE GENOMIC DNA]</scope>
    <source>
        <strain evidence="2 3">NBRC 108245</strain>
    </source>
</reference>
<dbReference type="Pfam" id="PF25109">
    <property type="entry name" value="HAD_PNKP"/>
    <property type="match status" value="1"/>
</dbReference>
<dbReference type="InterPro" id="IPR036412">
    <property type="entry name" value="HAD-like_sf"/>
</dbReference>
<protein>
    <recommendedName>
        <fullName evidence="1">Polynucleotide kinase PNKP phosphatase domain-containing protein</fullName>
    </recommendedName>
</protein>
<accession>A0A511MLV9</accession>
<dbReference type="InterPro" id="IPR027417">
    <property type="entry name" value="P-loop_NTPase"/>
</dbReference>
<dbReference type="SUPFAM" id="SSF56784">
    <property type="entry name" value="HAD-like"/>
    <property type="match status" value="1"/>
</dbReference>
<dbReference type="Proteomes" id="UP000321424">
    <property type="component" value="Unassembled WGS sequence"/>
</dbReference>
<evidence type="ECO:0000313" key="2">
    <source>
        <dbReference type="EMBL" id="GEM40896.1"/>
    </source>
</evidence>
<dbReference type="Pfam" id="PF13671">
    <property type="entry name" value="AAA_33"/>
    <property type="match status" value="1"/>
</dbReference>
<dbReference type="InterPro" id="IPR023214">
    <property type="entry name" value="HAD_sf"/>
</dbReference>
<evidence type="ECO:0000259" key="1">
    <source>
        <dbReference type="Pfam" id="PF25109"/>
    </source>
</evidence>
<dbReference type="AlphaFoldDB" id="A0A511MLV9"/>
<feature type="domain" description="Polynucleotide kinase PNKP phosphatase" evidence="1">
    <location>
        <begin position="167"/>
        <end position="300"/>
    </location>
</feature>
<dbReference type="Gene3D" id="3.40.50.300">
    <property type="entry name" value="P-loop containing nucleotide triphosphate hydrolases"/>
    <property type="match status" value="1"/>
</dbReference>
<evidence type="ECO:0000313" key="3">
    <source>
        <dbReference type="Proteomes" id="UP000321424"/>
    </source>
</evidence>
<dbReference type="EMBL" id="BJXA01000042">
    <property type="protein sequence ID" value="GEM40896.1"/>
    <property type="molecule type" value="Genomic_DNA"/>
</dbReference>
<dbReference type="RefSeq" id="WP_147136978.1">
    <property type="nucleotide sequence ID" value="NZ_BJXA01000042.1"/>
</dbReference>
<dbReference type="Gene3D" id="3.40.50.1000">
    <property type="entry name" value="HAD superfamily/HAD-like"/>
    <property type="match status" value="1"/>
</dbReference>
<dbReference type="SUPFAM" id="SSF52540">
    <property type="entry name" value="P-loop containing nucleoside triphosphate hydrolases"/>
    <property type="match status" value="1"/>
</dbReference>
<dbReference type="OrthoDB" id="7592866at2"/>
<sequence length="300" mass="34689">MTTELVITRGYPASGKTMFARQWVNARPQRARVSRDDYRLMLFGKEGVLSLQEENQVTAVQRAAVSRLLADGYDVIEDGTNLRKRYARGWAEFAQRHGTTFRVEDITTPVDVCLEQNYERAFYGKGRYVDPDAIRKMAAKFPLGTWPEIEALPSTVFEPYVAQLTKPLAIIWDIDGTLAHMTGRSPYDYTRVSEDRVDDSVRHIANTMYPNHRNILVSGRSEDCRPETERWLDDKGVLHDELYMRKTGDNRDDAIVKYEIFRDSIAPYFNVIGVFDDRNRVVAMWRRLGLKTFQVQEGNF</sequence>
<keyword evidence="3" id="KW-1185">Reference proteome</keyword>
<gene>
    <name evidence="2" type="ORF">NN4_54150</name>
</gene>
<organism evidence="2 3">
    <name type="scientific">Nocardia ninae NBRC 108245</name>
    <dbReference type="NCBI Taxonomy" id="1210091"/>
    <lineage>
        <taxon>Bacteria</taxon>
        <taxon>Bacillati</taxon>
        <taxon>Actinomycetota</taxon>
        <taxon>Actinomycetes</taxon>
        <taxon>Mycobacteriales</taxon>
        <taxon>Nocardiaceae</taxon>
        <taxon>Nocardia</taxon>
    </lineage>
</organism>
<comment type="caution">
    <text evidence="2">The sequence shown here is derived from an EMBL/GenBank/DDBJ whole genome shotgun (WGS) entry which is preliminary data.</text>
</comment>
<name>A0A511MLV9_9NOCA</name>
<dbReference type="InterPro" id="IPR056782">
    <property type="entry name" value="HAD_PNKP"/>
</dbReference>